<name>A0A447RZH5_KLEPN</name>
<dbReference type="EC" id="3.6.4.-" evidence="1"/>
<dbReference type="Proteomes" id="UP000282433">
    <property type="component" value="Chromosome"/>
</dbReference>
<evidence type="ECO:0000313" key="1">
    <source>
        <dbReference type="EMBL" id="VEB05169.1"/>
    </source>
</evidence>
<keyword evidence="1" id="KW-0378">Hydrolase</keyword>
<dbReference type="AlphaFoldDB" id="A0A447RZH5"/>
<gene>
    <name evidence="1" type="primary">rapA_2</name>
    <name evidence="1" type="ORF">NCTC13635_05022</name>
</gene>
<reference evidence="1 2" key="1">
    <citation type="submission" date="2018-12" db="EMBL/GenBank/DDBJ databases">
        <authorList>
            <consortium name="Pathogen Informatics"/>
        </authorList>
    </citation>
    <scope>NUCLEOTIDE SEQUENCE [LARGE SCALE GENOMIC DNA]</scope>
    <source>
        <strain evidence="1 2">NCTC13635</strain>
    </source>
</reference>
<sequence>MEFESFNRQLSAVNRHTGSKLVNAVQQDVHAILQQGEAQIAKSGAGADRRGA</sequence>
<accession>A0A447RZH5</accession>
<organism evidence="1 2">
    <name type="scientific">Klebsiella pneumoniae</name>
    <dbReference type="NCBI Taxonomy" id="573"/>
    <lineage>
        <taxon>Bacteria</taxon>
        <taxon>Pseudomonadati</taxon>
        <taxon>Pseudomonadota</taxon>
        <taxon>Gammaproteobacteria</taxon>
        <taxon>Enterobacterales</taxon>
        <taxon>Enterobacteriaceae</taxon>
        <taxon>Klebsiella/Raoultella group</taxon>
        <taxon>Klebsiella</taxon>
        <taxon>Klebsiella pneumoniae complex</taxon>
    </lineage>
</organism>
<dbReference type="GO" id="GO:0016787">
    <property type="term" value="F:hydrolase activity"/>
    <property type="evidence" value="ECO:0007669"/>
    <property type="project" value="UniProtKB-KW"/>
</dbReference>
<protein>
    <submittedName>
        <fullName evidence="1">RNA polymerase associated protein RapA</fullName>
        <ecNumber evidence="1">3.6.4.-</ecNumber>
    </submittedName>
</protein>
<evidence type="ECO:0000313" key="2">
    <source>
        <dbReference type="Proteomes" id="UP000282433"/>
    </source>
</evidence>
<dbReference type="EMBL" id="LR134162">
    <property type="protein sequence ID" value="VEB05169.1"/>
    <property type="molecule type" value="Genomic_DNA"/>
</dbReference>
<proteinExistence type="predicted"/>